<feature type="transmembrane region" description="Helical" evidence="1">
    <location>
        <begin position="6"/>
        <end position="25"/>
    </location>
</feature>
<keyword evidence="1" id="KW-0812">Transmembrane</keyword>
<organism evidence="2">
    <name type="scientific">Anguilla anguilla</name>
    <name type="common">European freshwater eel</name>
    <name type="synonym">Muraena anguilla</name>
    <dbReference type="NCBI Taxonomy" id="7936"/>
    <lineage>
        <taxon>Eukaryota</taxon>
        <taxon>Metazoa</taxon>
        <taxon>Chordata</taxon>
        <taxon>Craniata</taxon>
        <taxon>Vertebrata</taxon>
        <taxon>Euteleostomi</taxon>
        <taxon>Actinopterygii</taxon>
        <taxon>Neopterygii</taxon>
        <taxon>Teleostei</taxon>
        <taxon>Anguilliformes</taxon>
        <taxon>Anguillidae</taxon>
        <taxon>Anguilla</taxon>
    </lineage>
</organism>
<proteinExistence type="predicted"/>
<dbReference type="AlphaFoldDB" id="A0A0E9S9E6"/>
<reference evidence="2" key="1">
    <citation type="submission" date="2014-11" db="EMBL/GenBank/DDBJ databases">
        <authorList>
            <person name="Amaro Gonzalez C."/>
        </authorList>
    </citation>
    <scope>NUCLEOTIDE SEQUENCE</scope>
</reference>
<name>A0A0E9S9E6_ANGAN</name>
<keyword evidence="1" id="KW-0472">Membrane</keyword>
<protein>
    <submittedName>
        <fullName evidence="2">Uncharacterized protein</fullName>
    </submittedName>
</protein>
<dbReference type="EMBL" id="GBXM01071414">
    <property type="protein sequence ID" value="JAH37163.1"/>
    <property type="molecule type" value="Transcribed_RNA"/>
</dbReference>
<reference evidence="2" key="2">
    <citation type="journal article" date="2015" name="Fish Shellfish Immunol.">
        <title>Early steps in the European eel (Anguilla anguilla)-Vibrio vulnificus interaction in the gills: Role of the RtxA13 toxin.</title>
        <authorList>
            <person name="Callol A."/>
            <person name="Pajuelo D."/>
            <person name="Ebbesson L."/>
            <person name="Teles M."/>
            <person name="MacKenzie S."/>
            <person name="Amaro C."/>
        </authorList>
    </citation>
    <scope>NUCLEOTIDE SEQUENCE</scope>
</reference>
<keyword evidence="1" id="KW-1133">Transmembrane helix</keyword>
<accession>A0A0E9S9E6</accession>
<evidence type="ECO:0000313" key="2">
    <source>
        <dbReference type="EMBL" id="JAH37163.1"/>
    </source>
</evidence>
<sequence>MIVVTIMVIDMIVMIMNMSVNMDILK</sequence>
<evidence type="ECO:0000256" key="1">
    <source>
        <dbReference type="SAM" id="Phobius"/>
    </source>
</evidence>